<evidence type="ECO:0000256" key="5">
    <source>
        <dbReference type="SAM" id="Phobius"/>
    </source>
</evidence>
<feature type="transmembrane region" description="Helical" evidence="5">
    <location>
        <begin position="151"/>
        <end position="171"/>
    </location>
</feature>
<gene>
    <name evidence="7" type="ORF">FPZ49_05240</name>
</gene>
<dbReference type="Pfam" id="PF06271">
    <property type="entry name" value="RDD"/>
    <property type="match status" value="1"/>
</dbReference>
<evidence type="ECO:0000256" key="3">
    <source>
        <dbReference type="ARBA" id="ARBA00022989"/>
    </source>
</evidence>
<evidence type="ECO:0000256" key="4">
    <source>
        <dbReference type="ARBA" id="ARBA00023136"/>
    </source>
</evidence>
<dbReference type="GO" id="GO:0016020">
    <property type="term" value="C:membrane"/>
    <property type="evidence" value="ECO:0007669"/>
    <property type="project" value="UniProtKB-SubCell"/>
</dbReference>
<proteinExistence type="predicted"/>
<evidence type="ECO:0000313" key="7">
    <source>
        <dbReference type="EMBL" id="TVY10889.1"/>
    </source>
</evidence>
<comment type="subcellular location">
    <subcellularLocation>
        <location evidence="1">Membrane</location>
        <topology evidence="1">Multi-pass membrane protein</topology>
    </subcellularLocation>
</comment>
<dbReference type="AlphaFoldDB" id="A0A559KFJ3"/>
<keyword evidence="2 5" id="KW-0812">Transmembrane</keyword>
<dbReference type="OrthoDB" id="9791488at2"/>
<dbReference type="InterPro" id="IPR010432">
    <property type="entry name" value="RDD"/>
</dbReference>
<keyword evidence="8" id="KW-1185">Reference proteome</keyword>
<comment type="caution">
    <text evidence="7">The sequence shown here is derived from an EMBL/GenBank/DDBJ whole genome shotgun (WGS) entry which is preliminary data.</text>
</comment>
<protein>
    <submittedName>
        <fullName evidence="7">RDD family protein</fullName>
    </submittedName>
</protein>
<evidence type="ECO:0000259" key="6">
    <source>
        <dbReference type="Pfam" id="PF06271"/>
    </source>
</evidence>
<accession>A0A559KFJ3</accession>
<feature type="transmembrane region" description="Helical" evidence="5">
    <location>
        <begin position="18"/>
        <end position="38"/>
    </location>
</feature>
<sequence>MHFVTREKPSPGRPWLRFWARAIDGALWGVLLTLLLSSLSFGSGDTNQTLLFNVLLLATWIFIEAGLLSTVGTTLGKFVLGIEVTSALGQKLTYRQALRRSLQVWWLGQALGIPIIMYVTNLAAYRKLSRDGETRWDAQLGLQVTHRPIRVVGTSGIVLTFVALFVFRMVIHNH</sequence>
<organism evidence="7 8">
    <name type="scientific">Paenibacillus cremeus</name>
    <dbReference type="NCBI Taxonomy" id="2163881"/>
    <lineage>
        <taxon>Bacteria</taxon>
        <taxon>Bacillati</taxon>
        <taxon>Bacillota</taxon>
        <taxon>Bacilli</taxon>
        <taxon>Bacillales</taxon>
        <taxon>Paenibacillaceae</taxon>
        <taxon>Paenibacillus</taxon>
    </lineage>
</organism>
<dbReference type="EMBL" id="VNJI01000005">
    <property type="protein sequence ID" value="TVY10889.1"/>
    <property type="molecule type" value="Genomic_DNA"/>
</dbReference>
<evidence type="ECO:0000256" key="1">
    <source>
        <dbReference type="ARBA" id="ARBA00004141"/>
    </source>
</evidence>
<dbReference type="Proteomes" id="UP000317036">
    <property type="component" value="Unassembled WGS sequence"/>
</dbReference>
<keyword evidence="3 5" id="KW-1133">Transmembrane helix</keyword>
<keyword evidence="4 5" id="KW-0472">Membrane</keyword>
<evidence type="ECO:0000256" key="2">
    <source>
        <dbReference type="ARBA" id="ARBA00022692"/>
    </source>
</evidence>
<dbReference type="RefSeq" id="WP_144844235.1">
    <property type="nucleotide sequence ID" value="NZ_VNJI01000005.1"/>
</dbReference>
<feature type="transmembrane region" description="Helical" evidence="5">
    <location>
        <begin position="50"/>
        <end position="71"/>
    </location>
</feature>
<name>A0A559KFJ3_9BACL</name>
<feature type="transmembrane region" description="Helical" evidence="5">
    <location>
        <begin position="104"/>
        <end position="125"/>
    </location>
</feature>
<reference evidence="7 8" key="1">
    <citation type="submission" date="2019-07" db="EMBL/GenBank/DDBJ databases">
        <authorList>
            <person name="Kim J."/>
        </authorList>
    </citation>
    <scope>NUCLEOTIDE SEQUENCE [LARGE SCALE GENOMIC DNA]</scope>
    <source>
        <strain evidence="7 8">JC52</strain>
    </source>
</reference>
<evidence type="ECO:0000313" key="8">
    <source>
        <dbReference type="Proteomes" id="UP000317036"/>
    </source>
</evidence>
<feature type="domain" description="RDD" evidence="6">
    <location>
        <begin position="13"/>
        <end position="124"/>
    </location>
</feature>